<dbReference type="InterPro" id="IPR056440">
    <property type="entry name" value="Zn-ribbon_GIR1"/>
</dbReference>
<dbReference type="AlphaFoldDB" id="A0ABD1LHM9"/>
<protein>
    <recommendedName>
        <fullName evidence="1">GIR1-like zinc ribbon domain-containing protein</fullName>
    </recommendedName>
</protein>
<dbReference type="EMBL" id="JBGMDY010000009">
    <property type="protein sequence ID" value="KAL2323039.1"/>
    <property type="molecule type" value="Genomic_DNA"/>
</dbReference>
<dbReference type="PANTHER" id="PTHR33177:SF74">
    <property type="entry name" value="PROTEIN GL2-INTERACTING REPRESSOR 1"/>
    <property type="match status" value="1"/>
</dbReference>
<reference evidence="2 3" key="1">
    <citation type="submission" date="2024-08" db="EMBL/GenBank/DDBJ databases">
        <title>Insights into the chromosomal genome structure of Flemingia macrophylla.</title>
        <authorList>
            <person name="Ding Y."/>
            <person name="Zhao Y."/>
            <person name="Bi W."/>
            <person name="Wu M."/>
            <person name="Zhao G."/>
            <person name="Gong Y."/>
            <person name="Li W."/>
            <person name="Zhang P."/>
        </authorList>
    </citation>
    <scope>NUCLEOTIDE SEQUENCE [LARGE SCALE GENOMIC DNA]</scope>
    <source>
        <strain evidence="2">DYQJB</strain>
        <tissue evidence="2">Leaf</tissue>
    </source>
</reference>
<evidence type="ECO:0000313" key="2">
    <source>
        <dbReference type="EMBL" id="KAL2323039.1"/>
    </source>
</evidence>
<evidence type="ECO:0000259" key="1">
    <source>
        <dbReference type="Pfam" id="PF24747"/>
    </source>
</evidence>
<feature type="domain" description="GIR1-like zinc ribbon" evidence="1">
    <location>
        <begin position="69"/>
        <end position="103"/>
    </location>
</feature>
<keyword evidence="3" id="KW-1185">Reference proteome</keyword>
<proteinExistence type="predicted"/>
<organism evidence="2 3">
    <name type="scientific">Flemingia macrophylla</name>
    <dbReference type="NCBI Taxonomy" id="520843"/>
    <lineage>
        <taxon>Eukaryota</taxon>
        <taxon>Viridiplantae</taxon>
        <taxon>Streptophyta</taxon>
        <taxon>Embryophyta</taxon>
        <taxon>Tracheophyta</taxon>
        <taxon>Spermatophyta</taxon>
        <taxon>Magnoliopsida</taxon>
        <taxon>eudicotyledons</taxon>
        <taxon>Gunneridae</taxon>
        <taxon>Pentapetalae</taxon>
        <taxon>rosids</taxon>
        <taxon>fabids</taxon>
        <taxon>Fabales</taxon>
        <taxon>Fabaceae</taxon>
        <taxon>Papilionoideae</taxon>
        <taxon>50 kb inversion clade</taxon>
        <taxon>NPAAA clade</taxon>
        <taxon>indigoferoid/millettioid clade</taxon>
        <taxon>Phaseoleae</taxon>
        <taxon>Flemingia</taxon>
    </lineage>
</organism>
<sequence>MSDKKGSIPKLELRLNLSSPRVVDQRVKFPTPVTITPSSSCVPAEVKQENDNNNNNNILEYSNNLEDISLVLVGCRQCHMYAMVAKDNHRCPKCKSTTLLEFGHDNSNLVIKNQ</sequence>
<dbReference type="Pfam" id="PF24747">
    <property type="entry name" value="Zn-ribbon_GIR1"/>
    <property type="match status" value="1"/>
</dbReference>
<dbReference type="PANTHER" id="PTHR33177">
    <property type="entry name" value="PUTATIVE-RELATED"/>
    <property type="match status" value="1"/>
</dbReference>
<comment type="caution">
    <text evidence="2">The sequence shown here is derived from an EMBL/GenBank/DDBJ whole genome shotgun (WGS) entry which is preliminary data.</text>
</comment>
<name>A0ABD1LHM9_9FABA</name>
<dbReference type="InterPro" id="IPR055281">
    <property type="entry name" value="GIR1-2/SIED1"/>
</dbReference>
<gene>
    <name evidence="2" type="ORF">Fmac_027418</name>
</gene>
<dbReference type="Proteomes" id="UP001603857">
    <property type="component" value="Unassembled WGS sequence"/>
</dbReference>
<accession>A0ABD1LHM9</accession>
<evidence type="ECO:0000313" key="3">
    <source>
        <dbReference type="Proteomes" id="UP001603857"/>
    </source>
</evidence>